<dbReference type="EMBL" id="CP010519">
    <property type="protein sequence ID" value="AJE83545.1"/>
    <property type="molecule type" value="Genomic_DNA"/>
</dbReference>
<evidence type="ECO:0000256" key="2">
    <source>
        <dbReference type="SAM" id="SignalP"/>
    </source>
</evidence>
<evidence type="ECO:0000256" key="1">
    <source>
        <dbReference type="SAM" id="MobiDB-lite"/>
    </source>
</evidence>
<evidence type="ECO:0008006" key="5">
    <source>
        <dbReference type="Google" id="ProtNLM"/>
    </source>
</evidence>
<accession>A0A0B5EWE2</accession>
<evidence type="ECO:0000313" key="4">
    <source>
        <dbReference type="Proteomes" id="UP000031523"/>
    </source>
</evidence>
<reference evidence="3 4" key="1">
    <citation type="submission" date="2015-01" db="EMBL/GenBank/DDBJ databases">
        <title>Enhanced salinomycin production by adjusting the supply of polyketide extender units in Streptomyce albus DSM 41398.</title>
        <authorList>
            <person name="Lu C."/>
        </authorList>
    </citation>
    <scope>NUCLEOTIDE SEQUENCE [LARGE SCALE GENOMIC DNA]</scope>
    <source>
        <strain evidence="4">ATCC 21838 / DSM 41398 / FERM P-419 / JCM 4703 / NBRC 107858</strain>
    </source>
</reference>
<feature type="region of interest" description="Disordered" evidence="1">
    <location>
        <begin position="43"/>
        <end position="78"/>
    </location>
</feature>
<feature type="compositionally biased region" description="Polar residues" evidence="1">
    <location>
        <begin position="64"/>
        <end position="78"/>
    </location>
</feature>
<protein>
    <recommendedName>
        <fullName evidence="5">Secreted protein</fullName>
    </recommendedName>
</protein>
<organism evidence="3 4">
    <name type="scientific">Streptomyces albus (strain ATCC 21838 / DSM 41398 / FERM P-419 / JCM 4703 / NBRC 107858)</name>
    <dbReference type="NCBI Taxonomy" id="1081613"/>
    <lineage>
        <taxon>Bacteria</taxon>
        <taxon>Bacillati</taxon>
        <taxon>Actinomycetota</taxon>
        <taxon>Actinomycetes</taxon>
        <taxon>Kitasatosporales</taxon>
        <taxon>Streptomycetaceae</taxon>
        <taxon>Streptomyces</taxon>
    </lineage>
</organism>
<feature type="signal peptide" evidence="2">
    <location>
        <begin position="1"/>
        <end position="20"/>
    </location>
</feature>
<proteinExistence type="predicted"/>
<dbReference type="AlphaFoldDB" id="A0A0B5EWE2"/>
<dbReference type="KEGG" id="sals:SLNWT_3169"/>
<feature type="chain" id="PRO_5002101359" description="Secreted protein" evidence="2">
    <location>
        <begin position="21"/>
        <end position="78"/>
    </location>
</feature>
<evidence type="ECO:0000313" key="3">
    <source>
        <dbReference type="EMBL" id="AJE83545.1"/>
    </source>
</evidence>
<sequence>MSRKMLRSVLAVGFALVAFAAAAPGDVSWNSAVVVADDVSWNTPGPQGRAVQEKGTDDVAGDVSWNTLPNSSTSPTIA</sequence>
<dbReference type="Proteomes" id="UP000031523">
    <property type="component" value="Chromosome"/>
</dbReference>
<keyword evidence="2" id="KW-0732">Signal</keyword>
<gene>
    <name evidence="3" type="ORF">SLNWT_3169</name>
</gene>
<name>A0A0B5EWE2_STRA4</name>
<keyword evidence="4" id="KW-1185">Reference proteome</keyword>